<dbReference type="Gene3D" id="3.40.1390.10">
    <property type="entry name" value="MurE/MurF, N-terminal domain"/>
    <property type="match status" value="1"/>
</dbReference>
<feature type="domain" description="Alanine racemase C-terminal" evidence="8">
    <location>
        <begin position="661"/>
        <end position="788"/>
    </location>
</feature>
<dbReference type="GO" id="GO:0005524">
    <property type="term" value="F:ATP binding"/>
    <property type="evidence" value="ECO:0007669"/>
    <property type="project" value="InterPro"/>
</dbReference>
<dbReference type="CDD" id="cd00430">
    <property type="entry name" value="PLPDE_III_AR"/>
    <property type="match status" value="1"/>
</dbReference>
<comment type="cofactor">
    <cofactor evidence="2 5 6">
        <name>pyridoxal 5'-phosphate</name>
        <dbReference type="ChEBI" id="CHEBI:597326"/>
    </cofactor>
</comment>
<keyword evidence="9" id="KW-0436">Ligase</keyword>
<evidence type="ECO:0000313" key="9">
    <source>
        <dbReference type="EMBL" id="OKY96796.1"/>
    </source>
</evidence>
<dbReference type="PANTHER" id="PTHR30511">
    <property type="entry name" value="ALANINE RACEMASE"/>
    <property type="match status" value="1"/>
</dbReference>
<reference evidence="9 10" key="1">
    <citation type="journal article" date="2016" name="Nat. Biotechnol.">
        <title>Measurement of bacterial replication rates in microbial communities.</title>
        <authorList>
            <person name="Brown C.T."/>
            <person name="Olm M.R."/>
            <person name="Thomas B.C."/>
            <person name="Banfield J.F."/>
        </authorList>
    </citation>
    <scope>NUCLEOTIDE SEQUENCE [LARGE SCALE GENOMIC DNA]</scope>
    <source>
        <strain evidence="9">CAG:67_53_122</strain>
    </source>
</reference>
<dbReference type="EC" id="5.1.1.1" evidence="5"/>
<dbReference type="InterPro" id="IPR035911">
    <property type="entry name" value="MurE/MurF_N"/>
</dbReference>
<dbReference type="HAMAP" id="MF_01201">
    <property type="entry name" value="Ala_racemase"/>
    <property type="match status" value="1"/>
</dbReference>
<sequence length="790" mass="86729">MKYMLSEIARICGGELLGEDLPVARVLTDSRNCSFGEEPLFVAMKGTNHDSHAFIGEMVRRDVKAFLAERKTQLPAGCGCVVVPSAIAALQQLAAHHRTRFKGRVVGITGSNGKTVVKEWIAQQIPAGVKYFRSPKSYNSQLGVALSLLMIEGDEELALIEAGISCPGEMVRLERMIRPDTVIFTSIGEAHQENFTSLEEKSAEKLVLAKGARTIIYHGGSSLLERMIRTLYGGRQLQDAAEYPLPEQLPAGVLESGAGRVDAQLVGAFCRVMGFPDPDFGRIRPVAMRLELKEGINGSLLIDDAYNSDINSLSIALDYLHNMAAGRPMTLILSDIEQSGVEDGVLYGEVARLVAAAGVSRLIGVGDRIRNAGANFACDSAFYRTTDELLRNLRRDDVAGRVVLIKGSRDSHFERVSHALERKSHTTVLEVDLDAMIHNLNYFRARLRPGVRLVAMVKAASYGAGDFEVAQMLQHQGVNYLAVAFADEGVLLRERGIRMPIVVLNADEGSFDLMVAHRLEPEIYNFRSLAFFSKAVERVGEESYPIHIKLDTGMHRLGFMEGELDMLTETLGETPSVKVATIFSHLNCSDMPQEDRYTREQIARFDRMSGRLAAALPYPVLRHTANSAAIERFPEAQFDMCRLGLGLYGFGFEHNDELKPVSTLKSRIVQLKHLSAGEAVGYGRAGKLTRDSVTATVPMGYADGLDRHLGCGRWSMLVAGRPAPIVGRVCMDSCMIDVTDIPGVEEGDEVVIFSAVPGNTPEDMARVLDTIPYEVMTSVSGRVKRIYSKE</sequence>
<evidence type="ECO:0000256" key="2">
    <source>
        <dbReference type="ARBA" id="ARBA00001933"/>
    </source>
</evidence>
<accession>A0A1Q6FD57</accession>
<dbReference type="InterPro" id="IPR011079">
    <property type="entry name" value="Ala_racemase_C"/>
</dbReference>
<dbReference type="Gene3D" id="2.40.37.10">
    <property type="entry name" value="Lyase, Ornithine Decarboxylase, Chain A, domain 1"/>
    <property type="match status" value="1"/>
</dbReference>
<protein>
    <recommendedName>
        <fullName evidence="5">Alanine racemase</fullName>
        <ecNumber evidence="5">5.1.1.1</ecNumber>
    </recommendedName>
</protein>
<evidence type="ECO:0000259" key="8">
    <source>
        <dbReference type="SMART" id="SM01005"/>
    </source>
</evidence>
<evidence type="ECO:0000256" key="3">
    <source>
        <dbReference type="ARBA" id="ARBA00022898"/>
    </source>
</evidence>
<dbReference type="PRINTS" id="PR00992">
    <property type="entry name" value="ALARACEMASE"/>
</dbReference>
<dbReference type="InterPro" id="IPR036615">
    <property type="entry name" value="Mur_ligase_C_dom_sf"/>
</dbReference>
<dbReference type="InterPro" id="IPR009006">
    <property type="entry name" value="Ala_racemase/Decarboxylase_C"/>
</dbReference>
<evidence type="ECO:0000256" key="6">
    <source>
        <dbReference type="PIRSR" id="PIRSR600821-50"/>
    </source>
</evidence>
<proteinExistence type="inferred from homology"/>
<dbReference type="Pfam" id="PF08245">
    <property type="entry name" value="Mur_ligase_M"/>
    <property type="match status" value="1"/>
</dbReference>
<keyword evidence="4 5" id="KW-0413">Isomerase</keyword>
<dbReference type="SMART" id="SM01005">
    <property type="entry name" value="Ala_racemase_C"/>
    <property type="match status" value="1"/>
</dbReference>
<comment type="catalytic activity">
    <reaction evidence="1 5">
        <text>L-alanine = D-alanine</text>
        <dbReference type="Rhea" id="RHEA:20249"/>
        <dbReference type="ChEBI" id="CHEBI:57416"/>
        <dbReference type="ChEBI" id="CHEBI:57972"/>
        <dbReference type="EC" id="5.1.1.1"/>
    </reaction>
</comment>
<dbReference type="Gene3D" id="3.20.20.10">
    <property type="entry name" value="Alanine racemase"/>
    <property type="match status" value="1"/>
</dbReference>
<dbReference type="SUPFAM" id="SSF51419">
    <property type="entry name" value="PLP-binding barrel"/>
    <property type="match status" value="1"/>
</dbReference>
<evidence type="ECO:0000256" key="1">
    <source>
        <dbReference type="ARBA" id="ARBA00000316"/>
    </source>
</evidence>
<feature type="binding site" evidence="5 7">
    <location>
        <position position="556"/>
    </location>
    <ligand>
        <name>substrate</name>
    </ligand>
</feature>
<dbReference type="GO" id="GO:0030632">
    <property type="term" value="P:D-alanine biosynthetic process"/>
    <property type="evidence" value="ECO:0007669"/>
    <property type="project" value="UniProtKB-UniRule"/>
</dbReference>
<evidence type="ECO:0000256" key="5">
    <source>
        <dbReference type="HAMAP-Rule" id="MF_01201"/>
    </source>
</evidence>
<dbReference type="SUPFAM" id="SSF63418">
    <property type="entry name" value="MurE/MurF N-terminal domain"/>
    <property type="match status" value="1"/>
</dbReference>
<evidence type="ECO:0000256" key="4">
    <source>
        <dbReference type="ARBA" id="ARBA00023235"/>
    </source>
</evidence>
<dbReference type="Pfam" id="PF00842">
    <property type="entry name" value="Ala_racemase_C"/>
    <property type="match status" value="1"/>
</dbReference>
<dbReference type="GO" id="GO:0030170">
    <property type="term" value="F:pyridoxal phosphate binding"/>
    <property type="evidence" value="ECO:0007669"/>
    <property type="project" value="UniProtKB-UniRule"/>
</dbReference>
<dbReference type="Gene3D" id="3.40.1190.10">
    <property type="entry name" value="Mur-like, catalytic domain"/>
    <property type="match status" value="1"/>
</dbReference>
<dbReference type="AlphaFoldDB" id="A0A1Q6FD57"/>
<dbReference type="Pfam" id="PF02875">
    <property type="entry name" value="Mur_ligase_C"/>
    <property type="match status" value="1"/>
</dbReference>
<dbReference type="RefSeq" id="WP_278338951.1">
    <property type="nucleotide sequence ID" value="NZ_BAAFLA010000005.1"/>
</dbReference>
<dbReference type="InterPro" id="IPR013221">
    <property type="entry name" value="Mur_ligase_cen"/>
</dbReference>
<comment type="caution">
    <text evidence="9">The sequence shown here is derived from an EMBL/GenBank/DDBJ whole genome shotgun (WGS) entry which is preliminary data.</text>
</comment>
<feature type="active site" description="Proton acceptor; specific for D-alanine" evidence="5">
    <location>
        <position position="458"/>
    </location>
</feature>
<keyword evidence="3 5" id="KW-0663">Pyridoxal phosphate</keyword>
<dbReference type="GO" id="GO:0016881">
    <property type="term" value="F:acid-amino acid ligase activity"/>
    <property type="evidence" value="ECO:0007669"/>
    <property type="project" value="InterPro"/>
</dbReference>
<comment type="pathway">
    <text evidence="5">Amino-acid biosynthesis; D-alanine biosynthesis; D-alanine from L-alanine: step 1/1.</text>
</comment>
<name>A0A1Q6FD57_9BACT</name>
<dbReference type="FunFam" id="3.20.20.10:FF:000002">
    <property type="entry name" value="Alanine racemase"/>
    <property type="match status" value="1"/>
</dbReference>
<comment type="similarity">
    <text evidence="5">Belongs to the alanine racemase family.</text>
</comment>
<dbReference type="InterPro" id="IPR004101">
    <property type="entry name" value="Mur_ligase_C"/>
</dbReference>
<feature type="binding site" evidence="5 7">
    <location>
        <position position="731"/>
    </location>
    <ligand>
        <name>substrate</name>
    </ligand>
</feature>
<organism evidence="9 10">
    <name type="scientific">Alistipes putredinis</name>
    <dbReference type="NCBI Taxonomy" id="28117"/>
    <lineage>
        <taxon>Bacteria</taxon>
        <taxon>Pseudomonadati</taxon>
        <taxon>Bacteroidota</taxon>
        <taxon>Bacteroidia</taxon>
        <taxon>Bacteroidales</taxon>
        <taxon>Rikenellaceae</taxon>
        <taxon>Alistipes</taxon>
    </lineage>
</organism>
<dbReference type="NCBIfam" id="TIGR00492">
    <property type="entry name" value="alr"/>
    <property type="match status" value="1"/>
</dbReference>
<dbReference type="SUPFAM" id="SSF50621">
    <property type="entry name" value="Alanine racemase C-terminal domain-like"/>
    <property type="match status" value="1"/>
</dbReference>
<dbReference type="STRING" id="28117.BHV66_01700"/>
<comment type="function">
    <text evidence="5">Catalyzes the interconversion of L-alanine and D-alanine. May also act on other amino acids.</text>
</comment>
<dbReference type="EMBL" id="MNQH01000001">
    <property type="protein sequence ID" value="OKY96796.1"/>
    <property type="molecule type" value="Genomic_DNA"/>
</dbReference>
<dbReference type="GO" id="GO:0005829">
    <property type="term" value="C:cytosol"/>
    <property type="evidence" value="ECO:0007669"/>
    <property type="project" value="TreeGrafter"/>
</dbReference>
<dbReference type="GO" id="GO:0008784">
    <property type="term" value="F:alanine racemase activity"/>
    <property type="evidence" value="ECO:0007669"/>
    <property type="project" value="UniProtKB-UniRule"/>
</dbReference>
<dbReference type="UniPathway" id="UPA00042">
    <property type="reaction ID" value="UER00497"/>
</dbReference>
<dbReference type="Gene3D" id="3.90.190.20">
    <property type="entry name" value="Mur ligase, C-terminal domain"/>
    <property type="match status" value="1"/>
</dbReference>
<evidence type="ECO:0000313" key="10">
    <source>
        <dbReference type="Proteomes" id="UP000187417"/>
    </source>
</evidence>
<dbReference type="InterPro" id="IPR029066">
    <property type="entry name" value="PLP-binding_barrel"/>
</dbReference>
<gene>
    <name evidence="9" type="ORF">BHV66_01700</name>
</gene>
<feature type="modified residue" description="N6-(pyridoxal phosphate)lysine" evidence="5 6">
    <location>
        <position position="458"/>
    </location>
</feature>
<evidence type="ECO:0000256" key="7">
    <source>
        <dbReference type="PIRSR" id="PIRSR600821-52"/>
    </source>
</evidence>
<dbReference type="SUPFAM" id="SSF53244">
    <property type="entry name" value="MurD-like peptide ligases, peptide-binding domain"/>
    <property type="match status" value="1"/>
</dbReference>
<dbReference type="Proteomes" id="UP000187417">
    <property type="component" value="Unassembled WGS sequence"/>
</dbReference>
<dbReference type="Pfam" id="PF01168">
    <property type="entry name" value="Ala_racemase_N"/>
    <property type="match status" value="1"/>
</dbReference>
<dbReference type="SUPFAM" id="SSF53623">
    <property type="entry name" value="MurD-like peptide ligases, catalytic domain"/>
    <property type="match status" value="1"/>
</dbReference>
<dbReference type="PANTHER" id="PTHR30511:SF0">
    <property type="entry name" value="ALANINE RACEMASE, CATABOLIC-RELATED"/>
    <property type="match status" value="1"/>
</dbReference>
<dbReference type="InterPro" id="IPR001608">
    <property type="entry name" value="Ala_racemase_N"/>
</dbReference>
<dbReference type="InterPro" id="IPR036565">
    <property type="entry name" value="Mur-like_cat_sf"/>
</dbReference>
<feature type="active site" description="Proton acceptor; specific for L-alanine" evidence="5">
    <location>
        <position position="682"/>
    </location>
</feature>
<dbReference type="InterPro" id="IPR000821">
    <property type="entry name" value="Ala_racemase"/>
</dbReference>